<dbReference type="SUPFAM" id="SSF81606">
    <property type="entry name" value="PP2C-like"/>
    <property type="match status" value="1"/>
</dbReference>
<dbReference type="SMART" id="SM00065">
    <property type="entry name" value="GAF"/>
    <property type="match status" value="1"/>
</dbReference>
<dbReference type="SMART" id="SM00331">
    <property type="entry name" value="PP2C_SIG"/>
    <property type="match status" value="1"/>
</dbReference>
<comment type="caution">
    <text evidence="4">The sequence shown here is derived from an EMBL/GenBank/DDBJ whole genome shotgun (WGS) entry which is preliminary data.</text>
</comment>
<keyword evidence="1 4" id="KW-0378">Hydrolase</keyword>
<organism evidence="4 5">
    <name type="scientific">Sphaerisporangium corydalis</name>
    <dbReference type="NCBI Taxonomy" id="1441875"/>
    <lineage>
        <taxon>Bacteria</taxon>
        <taxon>Bacillati</taxon>
        <taxon>Actinomycetota</taxon>
        <taxon>Actinomycetes</taxon>
        <taxon>Streptosporangiales</taxon>
        <taxon>Streptosporangiaceae</taxon>
        <taxon>Sphaerisporangium</taxon>
    </lineage>
</organism>
<keyword evidence="5" id="KW-1185">Reference proteome</keyword>
<accession>A0ABV9EM48</accession>
<dbReference type="Gene3D" id="3.30.450.40">
    <property type="match status" value="1"/>
</dbReference>
<evidence type="ECO:0000313" key="5">
    <source>
        <dbReference type="Proteomes" id="UP001595891"/>
    </source>
</evidence>
<dbReference type="InterPro" id="IPR029016">
    <property type="entry name" value="GAF-like_dom_sf"/>
</dbReference>
<evidence type="ECO:0000256" key="1">
    <source>
        <dbReference type="ARBA" id="ARBA00022801"/>
    </source>
</evidence>
<gene>
    <name evidence="4" type="ORF">ACFO8L_31990</name>
</gene>
<name>A0ABV9EM48_9ACTN</name>
<dbReference type="Pfam" id="PF01590">
    <property type="entry name" value="GAF"/>
    <property type="match status" value="1"/>
</dbReference>
<feature type="domain" description="PPM-type phosphatase" evidence="3">
    <location>
        <begin position="216"/>
        <end position="435"/>
    </location>
</feature>
<dbReference type="Gene3D" id="3.60.40.10">
    <property type="entry name" value="PPM-type phosphatase domain"/>
    <property type="match status" value="1"/>
</dbReference>
<dbReference type="PANTHER" id="PTHR43156">
    <property type="entry name" value="STAGE II SPORULATION PROTEIN E-RELATED"/>
    <property type="match status" value="1"/>
</dbReference>
<reference evidence="5" key="1">
    <citation type="journal article" date="2019" name="Int. J. Syst. Evol. Microbiol.">
        <title>The Global Catalogue of Microorganisms (GCM) 10K type strain sequencing project: providing services to taxonomists for standard genome sequencing and annotation.</title>
        <authorList>
            <consortium name="The Broad Institute Genomics Platform"/>
            <consortium name="The Broad Institute Genome Sequencing Center for Infectious Disease"/>
            <person name="Wu L."/>
            <person name="Ma J."/>
        </authorList>
    </citation>
    <scope>NUCLEOTIDE SEQUENCE [LARGE SCALE GENOMIC DNA]</scope>
    <source>
        <strain evidence="5">CCUG 49560</strain>
    </source>
</reference>
<feature type="domain" description="GAF" evidence="2">
    <location>
        <begin position="35"/>
        <end position="181"/>
    </location>
</feature>
<dbReference type="GO" id="GO:0004722">
    <property type="term" value="F:protein serine/threonine phosphatase activity"/>
    <property type="evidence" value="ECO:0007669"/>
    <property type="project" value="UniProtKB-EC"/>
</dbReference>
<dbReference type="EMBL" id="JBHSFN010000025">
    <property type="protein sequence ID" value="MFC4590756.1"/>
    <property type="molecule type" value="Genomic_DNA"/>
</dbReference>
<dbReference type="InterPro" id="IPR001932">
    <property type="entry name" value="PPM-type_phosphatase-like_dom"/>
</dbReference>
<proteinExistence type="predicted"/>
<sequence>MSKPQRFKNLGDLPPEVFDPARLAAVAASGLMDSAPEEVFDDLAGLAASMTGAPFAFVTVLDARSSFWKSAVGMGKPPDEKRYTPAEESPCHLIVAGDAPLIVDDAANDPRLDGLAAIGELGVRAWAGHPVHGPGGEVLGALCVADTVPRAWSAGQVRALGVLARAVSSEIALRDAVGRMRRQMADLRAFTEMSTALARTLQESLLPPVLTSPPGVDAAARYVPAGDGTTVLGDFYDLFPASASRWCAILGDVSGHGVEAAKVTALARYTVRADAPRHISATKVLDQLNTALLAQHVSAHQFLTAICAIFRIDGAGVTGVLCTAGHPSALLRRTDGSVEEVRSAGAILGVFPDAGLKNVRFTLEPGEVLLLYTDGVTEARPPASPGLFGDQRLHDLLASCADLDAQAVVDRVTRTVLDFCREAPGDDIAILALRIPPAP</sequence>
<dbReference type="InterPro" id="IPR052016">
    <property type="entry name" value="Bact_Sigma-Reg"/>
</dbReference>
<evidence type="ECO:0000259" key="3">
    <source>
        <dbReference type="SMART" id="SM00331"/>
    </source>
</evidence>
<dbReference type="EC" id="3.1.3.16" evidence="4"/>
<dbReference type="SUPFAM" id="SSF55781">
    <property type="entry name" value="GAF domain-like"/>
    <property type="match status" value="1"/>
</dbReference>
<evidence type="ECO:0000259" key="2">
    <source>
        <dbReference type="SMART" id="SM00065"/>
    </source>
</evidence>
<dbReference type="Proteomes" id="UP001595891">
    <property type="component" value="Unassembled WGS sequence"/>
</dbReference>
<evidence type="ECO:0000313" key="4">
    <source>
        <dbReference type="EMBL" id="MFC4590756.1"/>
    </source>
</evidence>
<protein>
    <submittedName>
        <fullName evidence="4">PP2C family protein-serine/threonine phosphatase</fullName>
        <ecNumber evidence="4">3.1.3.16</ecNumber>
    </submittedName>
</protein>
<dbReference type="InterPro" id="IPR036457">
    <property type="entry name" value="PPM-type-like_dom_sf"/>
</dbReference>
<dbReference type="Pfam" id="PF07228">
    <property type="entry name" value="SpoIIE"/>
    <property type="match status" value="1"/>
</dbReference>
<dbReference type="RefSeq" id="WP_262845207.1">
    <property type="nucleotide sequence ID" value="NZ_JANZYP010000037.1"/>
</dbReference>
<dbReference type="PANTHER" id="PTHR43156:SF2">
    <property type="entry name" value="STAGE II SPORULATION PROTEIN E"/>
    <property type="match status" value="1"/>
</dbReference>
<dbReference type="InterPro" id="IPR003018">
    <property type="entry name" value="GAF"/>
</dbReference>